<accession>A0AAN1T1G8</accession>
<feature type="transmembrane region" description="Helical" evidence="1">
    <location>
        <begin position="160"/>
        <end position="180"/>
    </location>
</feature>
<feature type="transmembrane region" description="Helical" evidence="1">
    <location>
        <begin position="6"/>
        <end position="25"/>
    </location>
</feature>
<dbReference type="Proteomes" id="UP001319121">
    <property type="component" value="Chromosome"/>
</dbReference>
<keyword evidence="1" id="KW-1133">Transmembrane helix</keyword>
<organism evidence="2 3">
    <name type="scientific">Ferrigenium kumadai</name>
    <dbReference type="NCBI Taxonomy" id="1682490"/>
    <lineage>
        <taxon>Bacteria</taxon>
        <taxon>Pseudomonadati</taxon>
        <taxon>Pseudomonadota</taxon>
        <taxon>Betaproteobacteria</taxon>
        <taxon>Nitrosomonadales</taxon>
        <taxon>Gallionellaceae</taxon>
        <taxon>Ferrigenium</taxon>
    </lineage>
</organism>
<dbReference type="RefSeq" id="WP_212785757.1">
    <property type="nucleotide sequence ID" value="NZ_AP019536.1"/>
</dbReference>
<proteinExistence type="predicted"/>
<feature type="transmembrane region" description="Helical" evidence="1">
    <location>
        <begin position="66"/>
        <end position="85"/>
    </location>
</feature>
<keyword evidence="1" id="KW-0812">Transmembrane</keyword>
<protein>
    <submittedName>
        <fullName evidence="2">YggT family protein</fullName>
    </submittedName>
</protein>
<dbReference type="AlphaFoldDB" id="A0AAN1T1G8"/>
<evidence type="ECO:0000256" key="1">
    <source>
        <dbReference type="SAM" id="Phobius"/>
    </source>
</evidence>
<keyword evidence="3" id="KW-1185">Reference proteome</keyword>
<dbReference type="Pfam" id="PF02325">
    <property type="entry name" value="CCB3_YggT"/>
    <property type="match status" value="2"/>
</dbReference>
<keyword evidence="1" id="KW-0472">Membrane</keyword>
<dbReference type="EMBL" id="AP019536">
    <property type="protein sequence ID" value="BBJ00527.1"/>
    <property type="molecule type" value="Genomic_DNA"/>
</dbReference>
<sequence>MMSEGLMFLLDALLQPFAAILLFRFHAVWLRTPMRNPIGEFIMAITDFMVLPLRRHLPSFAGLDSATLMLALLAELLYLSALFMVQGDLSHGFPLIGLLALTMVKLLKISVYLLMAAVFAQAILSWVNPHSPVAPMLSSVSHRFLQPIRNVVPLAGSFDLSPLLLFIVCQLIVIVPIGALERLTLGLFF</sequence>
<dbReference type="GO" id="GO:0016020">
    <property type="term" value="C:membrane"/>
    <property type="evidence" value="ECO:0007669"/>
    <property type="project" value="InterPro"/>
</dbReference>
<dbReference type="KEGG" id="fku:FGKAn22_22190"/>
<gene>
    <name evidence="2" type="ORF">FGKAn22_22190</name>
</gene>
<reference evidence="2 3" key="1">
    <citation type="submission" date="2019-03" db="EMBL/GenBank/DDBJ databases">
        <title>Complete genome sequence of Ferrigenium kumadai strain An22, a microaerophilic iron-oxidizing bacterium isolated from a paddy field soil.</title>
        <authorList>
            <person name="Watanabe T."/>
            <person name="Asakawa S."/>
        </authorList>
    </citation>
    <scope>NUCLEOTIDE SEQUENCE [LARGE SCALE GENOMIC DNA]</scope>
    <source>
        <strain evidence="2 3">An22</strain>
    </source>
</reference>
<evidence type="ECO:0000313" key="3">
    <source>
        <dbReference type="Proteomes" id="UP001319121"/>
    </source>
</evidence>
<feature type="transmembrane region" description="Helical" evidence="1">
    <location>
        <begin position="106"/>
        <end position="127"/>
    </location>
</feature>
<name>A0AAN1T1G8_9PROT</name>
<dbReference type="InterPro" id="IPR003425">
    <property type="entry name" value="CCB3/YggT"/>
</dbReference>
<evidence type="ECO:0000313" key="2">
    <source>
        <dbReference type="EMBL" id="BBJ00527.1"/>
    </source>
</evidence>